<reference evidence="1" key="4">
    <citation type="submission" date="2023-08" db="EMBL/GenBank/DDBJ databases">
        <authorList>
            <person name="Sun Q."/>
            <person name="Zhou Y."/>
        </authorList>
    </citation>
    <scope>NUCLEOTIDE SEQUENCE</scope>
    <source>
        <strain evidence="2">CGMCC 1.8884</strain>
        <strain evidence="1">CGMCC 1.8885</strain>
    </source>
</reference>
<name>A0AAV4K4T5_9DEIO</name>
<comment type="caution">
    <text evidence="1">The sequence shown here is derived from an EMBL/GenBank/DDBJ whole genome shotgun (WGS) entry which is preliminary data.</text>
</comment>
<organism evidence="1 4">
    <name type="scientific">Deinococcus wulumuqiensis</name>
    <dbReference type="NCBI Taxonomy" id="980427"/>
    <lineage>
        <taxon>Bacteria</taxon>
        <taxon>Thermotogati</taxon>
        <taxon>Deinococcota</taxon>
        <taxon>Deinococci</taxon>
        <taxon>Deinococcales</taxon>
        <taxon>Deinococcaceae</taxon>
        <taxon>Deinococcus</taxon>
    </lineage>
</organism>
<reference evidence="2" key="1">
    <citation type="journal article" date="2014" name="Int. J. Syst. Evol. Microbiol.">
        <title>Complete genome of a new Firmicutes species belonging to the dominant human colonic microbiota ('Ruminococcus bicirculans') reveals two chromosomes and a selective capacity to utilize plant glucans.</title>
        <authorList>
            <consortium name="NISC Comparative Sequencing Program"/>
            <person name="Wegmann U."/>
            <person name="Louis P."/>
            <person name="Goesmann A."/>
            <person name="Henrissat B."/>
            <person name="Duncan S.H."/>
            <person name="Flint H.J."/>
        </authorList>
    </citation>
    <scope>NUCLEOTIDE SEQUENCE</scope>
    <source>
        <strain evidence="2">CGMCC 1.8884</strain>
    </source>
</reference>
<evidence type="ECO:0000313" key="2">
    <source>
        <dbReference type="EMBL" id="GGP29925.1"/>
    </source>
</evidence>
<keyword evidence="3" id="KW-1185">Reference proteome</keyword>
<accession>A0AAV4K4T5</accession>
<evidence type="ECO:0000313" key="1">
    <source>
        <dbReference type="EMBL" id="GGI85115.1"/>
    </source>
</evidence>
<dbReference type="EMBL" id="BMMA01000017">
    <property type="protein sequence ID" value="GGI85115.1"/>
    <property type="molecule type" value="Genomic_DNA"/>
</dbReference>
<reference evidence="1" key="2">
    <citation type="journal article" date="2014" name="Int. J. Syst. Evol. Microbiol.">
        <title>Complete genome sequence of Corynebacterium casei LMG S-19264T (=DSM 44701T), isolated from a smear-ripened cheese.</title>
        <authorList>
            <consortium name="US DOE Joint Genome Institute (JGI-PGF)"/>
            <person name="Walter F."/>
            <person name="Albersmeier A."/>
            <person name="Kalinowski J."/>
            <person name="Ruckert C."/>
        </authorList>
    </citation>
    <scope>NUCLEOTIDE SEQUENCE</scope>
    <source>
        <strain evidence="1">CGMCC 1.8885</strain>
    </source>
</reference>
<evidence type="ECO:0000313" key="3">
    <source>
        <dbReference type="Proteomes" id="UP000630135"/>
    </source>
</evidence>
<sequence length="86" mass="9465">MHLPRLALGLGTDLLRFCLGFALKAVVDFGLLPVADGPLHENPTDQSEQEAHHHIQHLHVLSWLLSDIQGTRRALWGRAAPGVFQG</sequence>
<reference evidence="3" key="3">
    <citation type="journal article" date="2019" name="Int. J. Syst. Evol. Microbiol.">
        <title>The Global Catalogue of Microorganisms (GCM) 10K type strain sequencing project: providing services to taxonomists for standard genome sequencing and annotation.</title>
        <authorList>
            <consortium name="The Broad Institute Genomics Platform"/>
            <consortium name="The Broad Institute Genome Sequencing Center for Infectious Disease"/>
            <person name="Wu L."/>
            <person name="Ma J."/>
        </authorList>
    </citation>
    <scope>NUCLEOTIDE SEQUENCE [LARGE SCALE GENOMIC DNA]</scope>
    <source>
        <strain evidence="3">CGMCC 1.8884</strain>
    </source>
</reference>
<dbReference type="Proteomes" id="UP000652720">
    <property type="component" value="Unassembled WGS sequence"/>
</dbReference>
<gene>
    <name evidence="2" type="ORF">GCM10008021_15760</name>
    <name evidence="1" type="ORF">GCM10010914_19360</name>
</gene>
<dbReference type="EMBL" id="BMLZ01000017">
    <property type="protein sequence ID" value="GGP29925.1"/>
    <property type="molecule type" value="Genomic_DNA"/>
</dbReference>
<evidence type="ECO:0000313" key="4">
    <source>
        <dbReference type="Proteomes" id="UP000652720"/>
    </source>
</evidence>
<proteinExistence type="predicted"/>
<protein>
    <recommendedName>
        <fullName evidence="5">Secreted protein</fullName>
    </recommendedName>
</protein>
<evidence type="ECO:0008006" key="5">
    <source>
        <dbReference type="Google" id="ProtNLM"/>
    </source>
</evidence>
<dbReference type="AlphaFoldDB" id="A0AAV4K4T5"/>
<dbReference type="Proteomes" id="UP000630135">
    <property type="component" value="Unassembled WGS sequence"/>
</dbReference>